<organism evidence="2">
    <name type="scientific">viral metagenome</name>
    <dbReference type="NCBI Taxonomy" id="1070528"/>
    <lineage>
        <taxon>unclassified sequences</taxon>
        <taxon>metagenomes</taxon>
        <taxon>organismal metagenomes</taxon>
    </lineage>
</organism>
<protein>
    <submittedName>
        <fullName evidence="2">Uncharacterized protein</fullName>
    </submittedName>
</protein>
<reference evidence="2" key="1">
    <citation type="journal article" date="2020" name="Nature">
        <title>Giant virus diversity and host interactions through global metagenomics.</title>
        <authorList>
            <person name="Schulz F."/>
            <person name="Roux S."/>
            <person name="Paez-Espino D."/>
            <person name="Jungbluth S."/>
            <person name="Walsh D.A."/>
            <person name="Denef V.J."/>
            <person name="McMahon K.D."/>
            <person name="Konstantinidis K.T."/>
            <person name="Eloe-Fadrosh E.A."/>
            <person name="Kyrpides N.C."/>
            <person name="Woyke T."/>
        </authorList>
    </citation>
    <scope>NUCLEOTIDE SEQUENCE</scope>
    <source>
        <strain evidence="2">GVMAG-M-3300023174-75</strain>
    </source>
</reference>
<feature type="transmembrane region" description="Helical" evidence="1">
    <location>
        <begin position="128"/>
        <end position="147"/>
    </location>
</feature>
<feature type="transmembrane region" description="Helical" evidence="1">
    <location>
        <begin position="193"/>
        <end position="220"/>
    </location>
</feature>
<accession>A0A6C0DVS4</accession>
<sequence>MKDPIKNINNFYDNSSYYELFNSDIWLTILAFVVVFLLTFYFTIKSIIRSYKTNWEINKCNPALMPFASIINPELSNGEPFEYTLNNFTECLDALNAELATDMTKPINNIRDTLSEFFDTIFGVADTTAGYVMALFDFLIELFRMFIEKITNFVLHTQLIFITLNDFFAKIISILTVLYYTLILLVSSYRLIFIIAVMGFLMVFVIPTGVIVTTQLILLIRGIVQLAGFSFGIPWTLPLVIASIIVLVVGIVTFIIALILFIILLIFYSLFNNFVTQINLPGG</sequence>
<keyword evidence="1" id="KW-0472">Membrane</keyword>
<feature type="transmembrane region" description="Helical" evidence="1">
    <location>
        <begin position="240"/>
        <end position="271"/>
    </location>
</feature>
<keyword evidence="1" id="KW-0812">Transmembrane</keyword>
<keyword evidence="1" id="KW-1133">Transmembrane helix</keyword>
<dbReference type="AlphaFoldDB" id="A0A6C0DVS4"/>
<feature type="transmembrane region" description="Helical" evidence="1">
    <location>
        <begin position="25"/>
        <end position="44"/>
    </location>
</feature>
<dbReference type="EMBL" id="MN739683">
    <property type="protein sequence ID" value="QHT20754.1"/>
    <property type="molecule type" value="Genomic_DNA"/>
</dbReference>
<evidence type="ECO:0000256" key="1">
    <source>
        <dbReference type="SAM" id="Phobius"/>
    </source>
</evidence>
<proteinExistence type="predicted"/>
<evidence type="ECO:0000313" key="2">
    <source>
        <dbReference type="EMBL" id="QHT20754.1"/>
    </source>
</evidence>
<name>A0A6C0DVS4_9ZZZZ</name>
<feature type="transmembrane region" description="Helical" evidence="1">
    <location>
        <begin position="167"/>
        <end position="186"/>
    </location>
</feature>